<evidence type="ECO:0000256" key="6">
    <source>
        <dbReference type="ARBA" id="ARBA00022723"/>
    </source>
</evidence>
<dbReference type="PROSITE" id="PS00437">
    <property type="entry name" value="CATALASE_1"/>
    <property type="match status" value="1"/>
</dbReference>
<dbReference type="PROSITE" id="PS51402">
    <property type="entry name" value="CATALASE_3"/>
    <property type="match status" value="1"/>
</dbReference>
<dbReference type="GO" id="GO:0046872">
    <property type="term" value="F:metal ion binding"/>
    <property type="evidence" value="ECO:0007669"/>
    <property type="project" value="UniProtKB-KW"/>
</dbReference>
<evidence type="ECO:0000313" key="11">
    <source>
        <dbReference type="EMBL" id="OZJ01356.1"/>
    </source>
</evidence>
<dbReference type="GO" id="GO:0004096">
    <property type="term" value="F:catalase activity"/>
    <property type="evidence" value="ECO:0007669"/>
    <property type="project" value="UniProtKB-EC"/>
</dbReference>
<comment type="cofactor">
    <cofactor evidence="1">
        <name>heme</name>
        <dbReference type="ChEBI" id="CHEBI:30413"/>
    </cofactor>
</comment>
<dbReference type="EMBL" id="MVBO01000468">
    <property type="protein sequence ID" value="OZJ01356.1"/>
    <property type="molecule type" value="Genomic_DNA"/>
</dbReference>
<feature type="non-terminal residue" evidence="11">
    <location>
        <position position="348"/>
    </location>
</feature>
<dbReference type="OrthoDB" id="6880011at2759"/>
<feature type="non-terminal residue" evidence="11">
    <location>
        <position position="1"/>
    </location>
</feature>
<dbReference type="Gene3D" id="2.40.180.10">
    <property type="entry name" value="Catalase core domain"/>
    <property type="match status" value="1"/>
</dbReference>
<dbReference type="GO" id="GO:0020037">
    <property type="term" value="F:heme binding"/>
    <property type="evidence" value="ECO:0007669"/>
    <property type="project" value="InterPro"/>
</dbReference>
<evidence type="ECO:0000313" key="12">
    <source>
        <dbReference type="Proteomes" id="UP000242875"/>
    </source>
</evidence>
<gene>
    <name evidence="11" type="ORF">BZG36_05688</name>
</gene>
<dbReference type="GO" id="GO:0005829">
    <property type="term" value="C:cytosol"/>
    <property type="evidence" value="ECO:0007669"/>
    <property type="project" value="TreeGrafter"/>
</dbReference>
<name>A0A261XSK8_9FUNG</name>
<dbReference type="EC" id="1.11.1.6" evidence="3"/>
<dbReference type="GO" id="GO:0006979">
    <property type="term" value="P:response to oxidative stress"/>
    <property type="evidence" value="ECO:0007669"/>
    <property type="project" value="InterPro"/>
</dbReference>
<feature type="domain" description="Catalase core" evidence="10">
    <location>
        <begin position="1"/>
        <end position="329"/>
    </location>
</feature>
<proteinExistence type="inferred from homology"/>
<dbReference type="Proteomes" id="UP000242875">
    <property type="component" value="Unassembled WGS sequence"/>
</dbReference>
<keyword evidence="9" id="KW-0376">Hydrogen peroxide</keyword>
<dbReference type="SUPFAM" id="SSF56634">
    <property type="entry name" value="Heme-dependent catalase-like"/>
    <property type="match status" value="1"/>
</dbReference>
<evidence type="ECO:0000259" key="10">
    <source>
        <dbReference type="SMART" id="SM01060"/>
    </source>
</evidence>
<dbReference type="AlphaFoldDB" id="A0A261XSK8"/>
<evidence type="ECO:0000256" key="2">
    <source>
        <dbReference type="ARBA" id="ARBA00005329"/>
    </source>
</evidence>
<dbReference type="PANTHER" id="PTHR42821:SF3">
    <property type="entry name" value="CATALASE B"/>
    <property type="match status" value="1"/>
</dbReference>
<dbReference type="PRINTS" id="PR00067">
    <property type="entry name" value="CATALASE"/>
</dbReference>
<evidence type="ECO:0000256" key="4">
    <source>
        <dbReference type="ARBA" id="ARBA00022559"/>
    </source>
</evidence>
<dbReference type="Pfam" id="PF00199">
    <property type="entry name" value="Catalase"/>
    <property type="match status" value="1"/>
</dbReference>
<keyword evidence="4" id="KW-0575">Peroxidase</keyword>
<evidence type="ECO:0000256" key="7">
    <source>
        <dbReference type="ARBA" id="ARBA00023002"/>
    </source>
</evidence>
<keyword evidence="8" id="KW-0408">Iron</keyword>
<keyword evidence="6" id="KW-0479">Metal-binding</keyword>
<accession>A0A261XSK8</accession>
<keyword evidence="7" id="KW-0560">Oxidoreductase</keyword>
<dbReference type="PANTHER" id="PTHR42821">
    <property type="entry name" value="CATALASE"/>
    <property type="match status" value="1"/>
</dbReference>
<evidence type="ECO:0000256" key="5">
    <source>
        <dbReference type="ARBA" id="ARBA00022617"/>
    </source>
</evidence>
<keyword evidence="12" id="KW-1185">Reference proteome</keyword>
<reference evidence="11 12" key="1">
    <citation type="journal article" date="2017" name="Mycologia">
        <title>Bifiguratus adelaidae, gen. et sp. nov., a new member of Mucoromycotina in endophytic and soil-dwelling habitats.</title>
        <authorList>
            <person name="Torres-Cruz T.J."/>
            <person name="Billingsley Tobias T.L."/>
            <person name="Almatruk M."/>
            <person name="Hesse C."/>
            <person name="Kuske C.R."/>
            <person name="Desiro A."/>
            <person name="Benucci G.M."/>
            <person name="Bonito G."/>
            <person name="Stajich J.E."/>
            <person name="Dunlap C."/>
            <person name="Arnold A.E."/>
            <person name="Porras-Alfaro A."/>
        </authorList>
    </citation>
    <scope>NUCLEOTIDE SEQUENCE [LARGE SCALE GENOMIC DNA]</scope>
    <source>
        <strain evidence="11 12">AZ0501</strain>
    </source>
</reference>
<dbReference type="InterPro" id="IPR002226">
    <property type="entry name" value="Catalase_haem_BS"/>
</dbReference>
<dbReference type="SMART" id="SM01060">
    <property type="entry name" value="Catalase"/>
    <property type="match status" value="1"/>
</dbReference>
<dbReference type="InterPro" id="IPR020835">
    <property type="entry name" value="Catalase_sf"/>
</dbReference>
<keyword evidence="5" id="KW-0349">Heme</keyword>
<evidence type="ECO:0000256" key="3">
    <source>
        <dbReference type="ARBA" id="ARBA00012314"/>
    </source>
</evidence>
<dbReference type="InterPro" id="IPR024712">
    <property type="entry name" value="Catalase_clade2"/>
</dbReference>
<evidence type="ECO:0000256" key="9">
    <source>
        <dbReference type="ARBA" id="ARBA00023324"/>
    </source>
</evidence>
<dbReference type="GO" id="GO:0042744">
    <property type="term" value="P:hydrogen peroxide catabolic process"/>
    <property type="evidence" value="ECO:0007669"/>
    <property type="project" value="UniProtKB-KW"/>
</dbReference>
<dbReference type="InterPro" id="IPR011614">
    <property type="entry name" value="Catalase_core"/>
</dbReference>
<protein>
    <recommendedName>
        <fullName evidence="3">catalase</fullName>
        <ecNumber evidence="3">1.11.1.6</ecNumber>
    </recommendedName>
</protein>
<evidence type="ECO:0000256" key="1">
    <source>
        <dbReference type="ARBA" id="ARBA00001971"/>
    </source>
</evidence>
<organism evidence="11 12">
    <name type="scientific">Bifiguratus adelaidae</name>
    <dbReference type="NCBI Taxonomy" id="1938954"/>
    <lineage>
        <taxon>Eukaryota</taxon>
        <taxon>Fungi</taxon>
        <taxon>Fungi incertae sedis</taxon>
        <taxon>Mucoromycota</taxon>
        <taxon>Mucoromycotina</taxon>
        <taxon>Endogonomycetes</taxon>
        <taxon>Endogonales</taxon>
        <taxon>Endogonales incertae sedis</taxon>
        <taxon>Bifiguratus</taxon>
    </lineage>
</organism>
<dbReference type="InterPro" id="IPR018028">
    <property type="entry name" value="Catalase"/>
</dbReference>
<comment type="similarity">
    <text evidence="2">Belongs to the catalase family.</text>
</comment>
<sequence length="348" mass="39093">YGDFSNITAASFLSEAGKQTPMFIRMSTVIGERGSVETARDVHGVAARFYTDEGNFDIVGINPPMFFINDDILFPDLIHALKPQPNNAIPQAATAHDTAWDFFSQQPSAMNLVMLVMAGYGMPRSFRHMDGWGIHTYRLVTADGKTKLVKWHWKSLQGKVSLLWEEAQIAAGKNADFYRQDLYNAIEAGVYPEWELGIQIMDESDQLAYGFDLLDSTKFVPQELVPITPIGKLTLNRNVVNYFAETEQVAFQPGHLVRGIDFTEDPMFQGRVFSYLDTQLNRYGGPNFEQAPINRPRVPVHNNNRDGKAQQFIPTNNAAYSPNTINYGSPMEANQTVGNGFFTAPNRY</sequence>
<evidence type="ECO:0000256" key="8">
    <source>
        <dbReference type="ARBA" id="ARBA00023004"/>
    </source>
</evidence>
<comment type="caution">
    <text evidence="11">The sequence shown here is derived from an EMBL/GenBank/DDBJ whole genome shotgun (WGS) entry which is preliminary data.</text>
</comment>